<evidence type="ECO:0000313" key="7">
    <source>
        <dbReference type="Proteomes" id="UP000010119"/>
    </source>
</evidence>
<organism evidence="6 7">
    <name type="scientific">Listeria grayi DSM 20601</name>
    <dbReference type="NCBI Taxonomy" id="525367"/>
    <lineage>
        <taxon>Bacteria</taxon>
        <taxon>Bacillati</taxon>
        <taxon>Bacillota</taxon>
        <taxon>Bacilli</taxon>
        <taxon>Bacillales</taxon>
        <taxon>Listeriaceae</taxon>
        <taxon>Listeria</taxon>
    </lineage>
</organism>
<dbReference type="Pfam" id="PF00440">
    <property type="entry name" value="TetR_N"/>
    <property type="match status" value="1"/>
</dbReference>
<evidence type="ECO:0000256" key="2">
    <source>
        <dbReference type="ARBA" id="ARBA00023125"/>
    </source>
</evidence>
<feature type="DNA-binding region" description="H-T-H motif" evidence="4">
    <location>
        <begin position="37"/>
        <end position="56"/>
    </location>
</feature>
<dbReference type="InterPro" id="IPR001647">
    <property type="entry name" value="HTH_TetR"/>
</dbReference>
<keyword evidence="1" id="KW-0805">Transcription regulation</keyword>
<proteinExistence type="predicted"/>
<dbReference type="PROSITE" id="PS50977">
    <property type="entry name" value="HTH_TETR_2"/>
    <property type="match status" value="1"/>
</dbReference>
<evidence type="ECO:0000256" key="1">
    <source>
        <dbReference type="ARBA" id="ARBA00023015"/>
    </source>
</evidence>
<dbReference type="InterPro" id="IPR009057">
    <property type="entry name" value="Homeodomain-like_sf"/>
</dbReference>
<dbReference type="InterPro" id="IPR036271">
    <property type="entry name" value="Tet_transcr_reg_TetR-rel_C_sf"/>
</dbReference>
<dbReference type="SUPFAM" id="SSF48498">
    <property type="entry name" value="Tetracyclin repressor-like, C-terminal domain"/>
    <property type="match status" value="1"/>
</dbReference>
<evidence type="ECO:0000256" key="3">
    <source>
        <dbReference type="ARBA" id="ARBA00023163"/>
    </source>
</evidence>
<dbReference type="EMBL" id="ACCR02000003">
    <property type="protein sequence ID" value="EFI84100.1"/>
    <property type="molecule type" value="Genomic_DNA"/>
</dbReference>
<dbReference type="eggNOG" id="COG1309">
    <property type="taxonomic scope" value="Bacteria"/>
</dbReference>
<keyword evidence="2 4" id="KW-0238">DNA-binding</keyword>
<dbReference type="Proteomes" id="UP000010119">
    <property type="component" value="Unassembled WGS sequence"/>
</dbReference>
<dbReference type="HOGENOM" id="CLU_069356_23_2_9"/>
<keyword evidence="7" id="KW-1185">Reference proteome</keyword>
<dbReference type="PANTHER" id="PTHR47506:SF1">
    <property type="entry name" value="HTH-TYPE TRANSCRIPTIONAL REGULATOR YJDC"/>
    <property type="match status" value="1"/>
</dbReference>
<name>D7UWP2_LISGR</name>
<evidence type="ECO:0000256" key="4">
    <source>
        <dbReference type="PROSITE-ProRule" id="PRU00335"/>
    </source>
</evidence>
<dbReference type="STRING" id="525367.HMPREF0556_10653"/>
<feature type="domain" description="HTH tetR-type" evidence="5">
    <location>
        <begin position="14"/>
        <end position="74"/>
    </location>
</feature>
<dbReference type="PRINTS" id="PR00455">
    <property type="entry name" value="HTHTETR"/>
</dbReference>
<comment type="caution">
    <text evidence="6">The sequence shown here is derived from an EMBL/GenBank/DDBJ whole genome shotgun (WGS) entry which is preliminary data.</text>
</comment>
<accession>D7UWP2</accession>
<dbReference type="GO" id="GO:0003677">
    <property type="term" value="F:DNA binding"/>
    <property type="evidence" value="ECO:0007669"/>
    <property type="project" value="UniProtKB-UniRule"/>
</dbReference>
<dbReference type="Gene3D" id="1.10.357.10">
    <property type="entry name" value="Tetracycline Repressor, domain 2"/>
    <property type="match status" value="1"/>
</dbReference>
<dbReference type="SUPFAM" id="SSF46689">
    <property type="entry name" value="Homeodomain-like"/>
    <property type="match status" value="1"/>
</dbReference>
<sequence length="193" mass="21770">MVVLYKGEDGMKKSLKKEALIQTATSLFYQHGFHAVGVKNILEQAQVASMTMYYHFQSKEELIKEVLVRREAKYLQLLEEKIDRKNGAGRYLDSLINAHIEWIDQEAANGCMFLRAKQEYSGVNEEIVTLSTDHKKRLLAKIAADQAFFQASSSFSIEAVMILEGITSMAQVLDIETVKATALMLAKKMQLSS</sequence>
<dbReference type="AlphaFoldDB" id="D7UWP2"/>
<evidence type="ECO:0000313" key="6">
    <source>
        <dbReference type="EMBL" id="EFI84100.1"/>
    </source>
</evidence>
<dbReference type="PANTHER" id="PTHR47506">
    <property type="entry name" value="TRANSCRIPTIONAL REGULATORY PROTEIN"/>
    <property type="match status" value="1"/>
</dbReference>
<protein>
    <submittedName>
        <fullName evidence="6">Transcriptional regulator, TetR family</fullName>
    </submittedName>
</protein>
<gene>
    <name evidence="6" type="ORF">HMPREF0556_10653</name>
</gene>
<evidence type="ECO:0000259" key="5">
    <source>
        <dbReference type="PROSITE" id="PS50977"/>
    </source>
</evidence>
<keyword evidence="3" id="KW-0804">Transcription</keyword>
<reference evidence="6" key="1">
    <citation type="submission" date="2010-06" db="EMBL/GenBank/DDBJ databases">
        <authorList>
            <person name="Muzny D."/>
            <person name="Qin X."/>
            <person name="Buhay C."/>
            <person name="Dugan-Rocha S."/>
            <person name="Ding Y."/>
            <person name="Chen G."/>
            <person name="Hawes A."/>
            <person name="Holder M."/>
            <person name="Jhangiani S."/>
            <person name="Johnson A."/>
            <person name="Khan Z."/>
            <person name="Li Z."/>
            <person name="Liu W."/>
            <person name="Liu X."/>
            <person name="Perez L."/>
            <person name="Shen H."/>
            <person name="Wang Q."/>
            <person name="Watt J."/>
            <person name="Xi L."/>
            <person name="Xin Y."/>
            <person name="Zhou J."/>
            <person name="Deng J."/>
            <person name="Jiang H."/>
            <person name="Liu Y."/>
            <person name="Qu J."/>
            <person name="Song X.-Z."/>
            <person name="Zhang L."/>
            <person name="Villasana D."/>
            <person name="Johnson A."/>
            <person name="Liu J."/>
            <person name="Liyanage D."/>
            <person name="Lorensuhewa L."/>
            <person name="Robinson T."/>
            <person name="Song A."/>
            <person name="Song B.-B."/>
            <person name="Dinh H."/>
            <person name="Thornton R."/>
            <person name="Coyle M."/>
            <person name="Francisco L."/>
            <person name="Jackson L."/>
            <person name="Javaid M."/>
            <person name="Korchina V."/>
            <person name="Kovar C."/>
            <person name="Mata R."/>
            <person name="Mathew T."/>
            <person name="Ngo R."/>
            <person name="Nguyen L."/>
            <person name="Nguyen N."/>
            <person name="Okwuonu G."/>
            <person name="Ongeri F."/>
            <person name="Pham C."/>
            <person name="Simmons D."/>
            <person name="Wilczek-Boney K."/>
            <person name="Hale W."/>
            <person name="Jakkamsetti A."/>
            <person name="Pham P."/>
            <person name="Ruth R."/>
            <person name="San Lucas F."/>
            <person name="Warren J."/>
            <person name="Zhang J."/>
            <person name="Zhao Z."/>
            <person name="Zhou C."/>
            <person name="Zhu D."/>
            <person name="Lee S."/>
            <person name="Bess C."/>
            <person name="Blankenburg K."/>
            <person name="Forbes L."/>
            <person name="Fu Q."/>
            <person name="Gubbala S."/>
            <person name="Hirani K."/>
            <person name="Jayaseelan J.C."/>
            <person name="Lara F."/>
            <person name="Munidasa M."/>
            <person name="Palculict T."/>
            <person name="Patil S."/>
            <person name="Pu L.-L."/>
            <person name="Saada N."/>
            <person name="Tang L."/>
            <person name="Weissenberger G."/>
            <person name="Zhu Y."/>
            <person name="Hemphill L."/>
            <person name="Shang Y."/>
            <person name="Youmans B."/>
            <person name="Ayvaz T."/>
            <person name="Ross M."/>
            <person name="Santibanez J."/>
            <person name="Aqrawi P."/>
            <person name="Gross S."/>
            <person name="Joshi V."/>
            <person name="Fowler G."/>
            <person name="Nazareth L."/>
            <person name="Reid J."/>
            <person name="Worley K."/>
            <person name="Petrosino J."/>
            <person name="Highlander S."/>
            <person name="Gibbs R."/>
        </authorList>
    </citation>
    <scope>NUCLEOTIDE SEQUENCE [LARGE SCALE GENOMIC DNA]</scope>
    <source>
        <strain evidence="6">DSM 20601</strain>
    </source>
</reference>